<evidence type="ECO:0000256" key="2">
    <source>
        <dbReference type="ARBA" id="ARBA00023015"/>
    </source>
</evidence>
<evidence type="ECO:0000259" key="7">
    <source>
        <dbReference type="PROSITE" id="PS51755"/>
    </source>
</evidence>
<reference evidence="8 9" key="1">
    <citation type="submission" date="2019-09" db="EMBL/GenBank/DDBJ databases">
        <title>Goodfellowia gen. nov., a new genus of the Pseudonocardineae related to Actinoalloteichus, containing Goodfellowia coeruleoviolacea gen. nov., comb. nov. gen. nov., comb. nov.</title>
        <authorList>
            <person name="Labeda D."/>
        </authorList>
    </citation>
    <scope>NUCLEOTIDE SEQUENCE [LARGE SCALE GENOMIC DNA]</scope>
    <source>
        <strain evidence="8 9">AN110305</strain>
    </source>
</reference>
<dbReference type="PROSITE" id="PS51755">
    <property type="entry name" value="OMPR_PHOB"/>
    <property type="match status" value="1"/>
</dbReference>
<protein>
    <submittedName>
        <fullName evidence="8">NACHT domain-containing protein</fullName>
    </submittedName>
</protein>
<dbReference type="Pfam" id="PF03704">
    <property type="entry name" value="BTAD"/>
    <property type="match status" value="1"/>
</dbReference>
<keyword evidence="4" id="KW-0804">Transcription</keyword>
<dbReference type="InterPro" id="IPR001867">
    <property type="entry name" value="OmpR/PhoB-type_DNA-bd"/>
</dbReference>
<feature type="DNA-binding region" description="OmpR/PhoB-type" evidence="5">
    <location>
        <begin position="89"/>
        <end position="188"/>
    </location>
</feature>
<dbReference type="EMBL" id="VUOB01000061">
    <property type="protein sequence ID" value="KAA2254522.1"/>
    <property type="molecule type" value="Genomic_DNA"/>
</dbReference>
<gene>
    <name evidence="8" type="ORF">F0L68_30570</name>
</gene>
<dbReference type="SUPFAM" id="SSF46894">
    <property type="entry name" value="C-terminal effector domain of the bipartite response regulators"/>
    <property type="match status" value="1"/>
</dbReference>
<reference evidence="8 9" key="2">
    <citation type="submission" date="2019-09" db="EMBL/GenBank/DDBJ databases">
        <authorList>
            <person name="Jin C."/>
        </authorList>
    </citation>
    <scope>NUCLEOTIDE SEQUENCE [LARGE SCALE GENOMIC DNA]</scope>
    <source>
        <strain evidence="8 9">AN110305</strain>
    </source>
</reference>
<evidence type="ECO:0000256" key="4">
    <source>
        <dbReference type="ARBA" id="ARBA00023163"/>
    </source>
</evidence>
<dbReference type="SMART" id="SM00862">
    <property type="entry name" value="Trans_reg_C"/>
    <property type="match status" value="1"/>
</dbReference>
<evidence type="ECO:0000256" key="3">
    <source>
        <dbReference type="ARBA" id="ARBA00023125"/>
    </source>
</evidence>
<dbReference type="SUPFAM" id="SSF48452">
    <property type="entry name" value="TPR-like"/>
    <property type="match status" value="1"/>
</dbReference>
<dbReference type="PRINTS" id="PR00364">
    <property type="entry name" value="DISEASERSIST"/>
</dbReference>
<dbReference type="Gene3D" id="1.10.10.10">
    <property type="entry name" value="Winged helix-like DNA-binding domain superfamily/Winged helix DNA-binding domain"/>
    <property type="match status" value="1"/>
</dbReference>
<dbReference type="GO" id="GO:0003677">
    <property type="term" value="F:DNA binding"/>
    <property type="evidence" value="ECO:0007669"/>
    <property type="project" value="UniProtKB-UniRule"/>
</dbReference>
<dbReference type="InterPro" id="IPR041664">
    <property type="entry name" value="AAA_16"/>
</dbReference>
<dbReference type="PANTHER" id="PTHR35807:SF1">
    <property type="entry name" value="TRANSCRIPTIONAL REGULATOR REDD"/>
    <property type="match status" value="1"/>
</dbReference>
<dbReference type="InterPro" id="IPR005158">
    <property type="entry name" value="BTAD"/>
</dbReference>
<evidence type="ECO:0000313" key="8">
    <source>
        <dbReference type="EMBL" id="KAA2254522.1"/>
    </source>
</evidence>
<dbReference type="OrthoDB" id="3697347at2"/>
<proteinExistence type="inferred from homology"/>
<organism evidence="8 9">
    <name type="scientific">Solihabitans fulvus</name>
    <dbReference type="NCBI Taxonomy" id="1892852"/>
    <lineage>
        <taxon>Bacteria</taxon>
        <taxon>Bacillati</taxon>
        <taxon>Actinomycetota</taxon>
        <taxon>Actinomycetes</taxon>
        <taxon>Pseudonocardiales</taxon>
        <taxon>Pseudonocardiaceae</taxon>
        <taxon>Solihabitans</taxon>
    </lineage>
</organism>
<dbReference type="InterPro" id="IPR011990">
    <property type="entry name" value="TPR-like_helical_dom_sf"/>
</dbReference>
<keyword evidence="9" id="KW-1185">Reference proteome</keyword>
<dbReference type="Gene3D" id="3.40.50.300">
    <property type="entry name" value="P-loop containing nucleotide triphosphate hydrolases"/>
    <property type="match status" value="1"/>
</dbReference>
<dbReference type="InterPro" id="IPR036388">
    <property type="entry name" value="WH-like_DNA-bd_sf"/>
</dbReference>
<dbReference type="PANTHER" id="PTHR35807">
    <property type="entry name" value="TRANSCRIPTIONAL REGULATOR REDD-RELATED"/>
    <property type="match status" value="1"/>
</dbReference>
<dbReference type="Pfam" id="PF13191">
    <property type="entry name" value="AAA_16"/>
    <property type="match status" value="1"/>
</dbReference>
<keyword evidence="2" id="KW-0805">Transcription regulation</keyword>
<dbReference type="Gene3D" id="1.25.40.10">
    <property type="entry name" value="Tetratricopeptide repeat domain"/>
    <property type="match status" value="1"/>
</dbReference>
<dbReference type="AlphaFoldDB" id="A0A5B2WUZ9"/>
<evidence type="ECO:0000256" key="1">
    <source>
        <dbReference type="ARBA" id="ARBA00005820"/>
    </source>
</evidence>
<comment type="caution">
    <text evidence="8">The sequence shown here is derived from an EMBL/GenBank/DDBJ whole genome shotgun (WGS) entry which is preliminary data.</text>
</comment>
<dbReference type="GO" id="GO:0043531">
    <property type="term" value="F:ADP binding"/>
    <property type="evidence" value="ECO:0007669"/>
    <property type="project" value="InterPro"/>
</dbReference>
<dbReference type="Proteomes" id="UP000323454">
    <property type="component" value="Unassembled WGS sequence"/>
</dbReference>
<dbReference type="GO" id="GO:0006355">
    <property type="term" value="P:regulation of DNA-templated transcription"/>
    <property type="evidence" value="ECO:0007669"/>
    <property type="project" value="InterPro"/>
</dbReference>
<dbReference type="SUPFAM" id="SSF52540">
    <property type="entry name" value="P-loop containing nucleoside triphosphate hydrolases"/>
    <property type="match status" value="1"/>
</dbReference>
<dbReference type="InterPro" id="IPR016032">
    <property type="entry name" value="Sig_transdc_resp-reg_C-effctor"/>
</dbReference>
<feature type="domain" description="OmpR/PhoB-type" evidence="7">
    <location>
        <begin position="89"/>
        <end position="188"/>
    </location>
</feature>
<dbReference type="CDD" id="cd15831">
    <property type="entry name" value="BTAD"/>
    <property type="match status" value="1"/>
</dbReference>
<comment type="similarity">
    <text evidence="1">Belongs to the AfsR/DnrI/RedD regulatory family.</text>
</comment>
<sequence>MHLGHAADTEHRAESIPVVDQLTLVARHRAPLRGSAQWSYTRTNNQATECPDPAMSKRPYGVTHRLSQPARTLPAPSPRMADDRRLSGMGRRPVSPIAQIGLLGPVEVGHGQHLLPIGPPMQRAVVALLAVDAGRCVPVDRLIEGLWAERPPAGARGLIQTYVSRLRAALRPVDTTILRRAGGYLLDLPADLVDLHAFRRLVAEGRAAGDHRAIRAGLRLWRHTPLAGLAPTPLVELIRAGLAEERLAATEEAIDLELRAGRHREVLGELTGLAREHPLREQVLAQLLLALHRCGRQAEALRVYDAARRRRADELGLDPTPPLVELHARILRNDSAAVDGLGEATTATATRHTPRQLPYDLPDFTGRVAQLATLTALSKGTARTMVIAVINGMPGVGKTALAVHLAHALTQRFPDGQLFVDLRGRARDRPPATSAAVLATLLRSVGVPAERIPDDPDERSALWRTELAGRRALIVLDDAVDSAQVRPLIPGTPGAMVLVTSRDTLVGLDGAVSLSLGTLTADEARALFVGMVGDRAMAEPEAVAEVVRLCIHLPLGIRFAAARLRARPHATVAMLADRLRACGVRKAAAARWHPEQGLEPHWAPAPREAVDDVGTPVEEVFADLIDFADLVD</sequence>
<keyword evidence="3 5" id="KW-0238">DNA-binding</keyword>
<dbReference type="InterPro" id="IPR051677">
    <property type="entry name" value="AfsR-DnrI-RedD_regulator"/>
</dbReference>
<evidence type="ECO:0000256" key="6">
    <source>
        <dbReference type="SAM" id="MobiDB-lite"/>
    </source>
</evidence>
<dbReference type="InterPro" id="IPR027417">
    <property type="entry name" value="P-loop_NTPase"/>
</dbReference>
<accession>A0A5B2WUZ9</accession>
<evidence type="ECO:0000256" key="5">
    <source>
        <dbReference type="PROSITE-ProRule" id="PRU01091"/>
    </source>
</evidence>
<feature type="region of interest" description="Disordered" evidence="6">
    <location>
        <begin position="65"/>
        <end position="90"/>
    </location>
</feature>
<dbReference type="GO" id="GO:0000160">
    <property type="term" value="P:phosphorelay signal transduction system"/>
    <property type="evidence" value="ECO:0007669"/>
    <property type="project" value="InterPro"/>
</dbReference>
<name>A0A5B2WUZ9_9PSEU</name>
<evidence type="ECO:0000313" key="9">
    <source>
        <dbReference type="Proteomes" id="UP000323454"/>
    </source>
</evidence>
<dbReference type="SMART" id="SM01043">
    <property type="entry name" value="BTAD"/>
    <property type="match status" value="1"/>
</dbReference>